<gene>
    <name evidence="1" type="ORF">F511_16925</name>
</gene>
<dbReference type="Proteomes" id="UP000250235">
    <property type="component" value="Unassembled WGS sequence"/>
</dbReference>
<accession>A0A2Z7BXR5</accession>
<organism evidence="1 2">
    <name type="scientific">Dorcoceras hygrometricum</name>
    <dbReference type="NCBI Taxonomy" id="472368"/>
    <lineage>
        <taxon>Eukaryota</taxon>
        <taxon>Viridiplantae</taxon>
        <taxon>Streptophyta</taxon>
        <taxon>Embryophyta</taxon>
        <taxon>Tracheophyta</taxon>
        <taxon>Spermatophyta</taxon>
        <taxon>Magnoliopsida</taxon>
        <taxon>eudicotyledons</taxon>
        <taxon>Gunneridae</taxon>
        <taxon>Pentapetalae</taxon>
        <taxon>asterids</taxon>
        <taxon>lamiids</taxon>
        <taxon>Lamiales</taxon>
        <taxon>Gesneriaceae</taxon>
        <taxon>Didymocarpoideae</taxon>
        <taxon>Trichosporeae</taxon>
        <taxon>Loxocarpinae</taxon>
        <taxon>Dorcoceras</taxon>
    </lineage>
</organism>
<reference evidence="1 2" key="1">
    <citation type="journal article" date="2015" name="Proc. Natl. Acad. Sci. U.S.A.">
        <title>The resurrection genome of Boea hygrometrica: A blueprint for survival of dehydration.</title>
        <authorList>
            <person name="Xiao L."/>
            <person name="Yang G."/>
            <person name="Zhang L."/>
            <person name="Yang X."/>
            <person name="Zhao S."/>
            <person name="Ji Z."/>
            <person name="Zhou Q."/>
            <person name="Hu M."/>
            <person name="Wang Y."/>
            <person name="Chen M."/>
            <person name="Xu Y."/>
            <person name="Jin H."/>
            <person name="Xiao X."/>
            <person name="Hu G."/>
            <person name="Bao F."/>
            <person name="Hu Y."/>
            <person name="Wan P."/>
            <person name="Li L."/>
            <person name="Deng X."/>
            <person name="Kuang T."/>
            <person name="Xiang C."/>
            <person name="Zhu J.K."/>
            <person name="Oliver M.J."/>
            <person name="He Y."/>
        </authorList>
    </citation>
    <scope>NUCLEOTIDE SEQUENCE [LARGE SCALE GENOMIC DNA]</scope>
    <source>
        <strain evidence="2">cv. XS01</strain>
    </source>
</reference>
<sequence>MQRLPAALLKLELNQQLSLRHADVIYADSKFTSTSYSNLLLPVFSKINATLTNSAGTSKSRYTAGRGASPAGGAPGVEYRLLNDIVAKSLTAKAAQHTVGEIGESGSWQIRGSTSSQVLNIKSIHTYLKKNLASASKTSEESKIFGDKENEAVVPNKKKLKQKKLAAGGSTFLVQFLPGNRFEEHCLLVIQSSWEYISSKMSLFGKWAQFRTEVRLNTIRKMMLIGSMAILEDAFRLWVETEKVSELLQRRLPVLYQTSEPNNSSQLICPKMNISVLNFSKLNCSKMICSVPNYPELNFSEMLYSKMICSDLL</sequence>
<dbReference type="EMBL" id="KV001303">
    <property type="protein sequence ID" value="KZV39184.1"/>
    <property type="molecule type" value="Genomic_DNA"/>
</dbReference>
<proteinExistence type="predicted"/>
<dbReference type="AlphaFoldDB" id="A0A2Z7BXR5"/>
<protein>
    <submittedName>
        <fullName evidence="1">Uncharacterized protein</fullName>
    </submittedName>
</protein>
<evidence type="ECO:0000313" key="2">
    <source>
        <dbReference type="Proteomes" id="UP000250235"/>
    </source>
</evidence>
<evidence type="ECO:0000313" key="1">
    <source>
        <dbReference type="EMBL" id="KZV39184.1"/>
    </source>
</evidence>
<keyword evidence="2" id="KW-1185">Reference proteome</keyword>
<name>A0A2Z7BXR5_9LAMI</name>